<comment type="caution">
    <text evidence="1">The sequence shown here is derived from an EMBL/GenBank/DDBJ whole genome shotgun (WGS) entry which is preliminary data.</text>
</comment>
<keyword evidence="2" id="KW-1185">Reference proteome</keyword>
<accession>A0AB34HX43</accession>
<dbReference type="EMBL" id="JAIQCJ010000544">
    <property type="protein sequence ID" value="KAJ8795637.1"/>
    <property type="molecule type" value="Genomic_DNA"/>
</dbReference>
<reference evidence="1 2" key="1">
    <citation type="submission" date="2022-11" db="EMBL/GenBank/DDBJ databases">
        <title>Whole genome sequence of Eschrichtius robustus ER-17-0199.</title>
        <authorList>
            <person name="Bruniche-Olsen A."/>
            <person name="Black A.N."/>
            <person name="Fields C.J."/>
            <person name="Walden K."/>
            <person name="Dewoody J.A."/>
        </authorList>
    </citation>
    <scope>NUCLEOTIDE SEQUENCE [LARGE SCALE GENOMIC DNA]</scope>
    <source>
        <strain evidence="1">ER-17-0199</strain>
        <tissue evidence="1">Blubber</tissue>
    </source>
</reference>
<protein>
    <submittedName>
        <fullName evidence="1">Uncharacterized protein</fullName>
    </submittedName>
</protein>
<organism evidence="1 2">
    <name type="scientific">Eschrichtius robustus</name>
    <name type="common">California gray whale</name>
    <name type="synonym">Eschrichtius gibbosus</name>
    <dbReference type="NCBI Taxonomy" id="9764"/>
    <lineage>
        <taxon>Eukaryota</taxon>
        <taxon>Metazoa</taxon>
        <taxon>Chordata</taxon>
        <taxon>Craniata</taxon>
        <taxon>Vertebrata</taxon>
        <taxon>Euteleostomi</taxon>
        <taxon>Mammalia</taxon>
        <taxon>Eutheria</taxon>
        <taxon>Laurasiatheria</taxon>
        <taxon>Artiodactyla</taxon>
        <taxon>Whippomorpha</taxon>
        <taxon>Cetacea</taxon>
        <taxon>Mysticeti</taxon>
        <taxon>Eschrichtiidae</taxon>
        <taxon>Eschrichtius</taxon>
    </lineage>
</organism>
<gene>
    <name evidence="1" type="ORF">J1605_002399</name>
</gene>
<dbReference type="AlphaFoldDB" id="A0AB34HX43"/>
<dbReference type="Proteomes" id="UP001159641">
    <property type="component" value="Unassembled WGS sequence"/>
</dbReference>
<evidence type="ECO:0000313" key="2">
    <source>
        <dbReference type="Proteomes" id="UP001159641"/>
    </source>
</evidence>
<name>A0AB34HX43_ESCRO</name>
<proteinExistence type="predicted"/>
<sequence>MRRLTAPYDERAPPPLPPPLLLLLLTGDRRRHRAGSGAASGARRATAAARTLQGIRTSNLYILESKTLYRETQKCTNIAH</sequence>
<evidence type="ECO:0000313" key="1">
    <source>
        <dbReference type="EMBL" id="KAJ8795637.1"/>
    </source>
</evidence>